<dbReference type="FunFam" id="3.30.160.60:FF:000021">
    <property type="entry name" value="Basic krueppel-like factor 3"/>
    <property type="match status" value="1"/>
</dbReference>
<comment type="subcellular location">
    <subcellularLocation>
        <location evidence="1">Nucleus</location>
    </subcellularLocation>
</comment>
<evidence type="ECO:0000256" key="1">
    <source>
        <dbReference type="ARBA" id="ARBA00004123"/>
    </source>
</evidence>
<dbReference type="GO" id="GO:0000978">
    <property type="term" value="F:RNA polymerase II cis-regulatory region sequence-specific DNA binding"/>
    <property type="evidence" value="ECO:0007669"/>
    <property type="project" value="TreeGrafter"/>
</dbReference>
<keyword evidence="2" id="KW-0479">Metal-binding</keyword>
<accession>A0A672H359</accession>
<feature type="domain" description="C2H2-type" evidence="9">
    <location>
        <begin position="498"/>
        <end position="522"/>
    </location>
</feature>
<dbReference type="Proteomes" id="UP000472267">
    <property type="component" value="Chromosome 13"/>
</dbReference>
<reference evidence="10" key="1">
    <citation type="submission" date="2019-06" db="EMBL/GenBank/DDBJ databases">
        <authorList>
            <consortium name="Wellcome Sanger Institute Data Sharing"/>
        </authorList>
    </citation>
    <scope>NUCLEOTIDE SEQUENCE [LARGE SCALE GENOMIC DNA]</scope>
</reference>
<feature type="domain" description="C2H2-type" evidence="9">
    <location>
        <begin position="438"/>
        <end position="467"/>
    </location>
</feature>
<evidence type="ECO:0000256" key="7">
    <source>
        <dbReference type="PROSITE-ProRule" id="PRU00042"/>
    </source>
</evidence>
<dbReference type="AlphaFoldDB" id="A0A672H359"/>
<gene>
    <name evidence="10" type="primary">klf5a</name>
</gene>
<dbReference type="CDD" id="cd21579">
    <property type="entry name" value="KLF5_N"/>
    <property type="match status" value="1"/>
</dbReference>
<dbReference type="PROSITE" id="PS50157">
    <property type="entry name" value="ZINC_FINGER_C2H2_2"/>
    <property type="match status" value="3"/>
</dbReference>
<name>A0A672H359_SALFA</name>
<sequence>MAATLAMSGGVQQQQEDPFYQLHKAGCFPLEESALFGLDCKIPEPDKAGPHDYTQAKCEMDRYLSPQPLPLPPAADSQQKPHRDGTSAVDQFFAEDQSGAPYTLNMNLYLPNVAYLRMGLSQQARAPQHLNHTGLAQIKTESASSCFSPSSLQPHCPNTTPTSSCSTSGHGPGPGAGAMESSAINMTLTGLPDFTSVFNQSGGSRAGGGSVPEVFVKQEMPSQYEQHALHQHSGGSLYQLLNSGLDQHHGGGMEPQHQHHHHHHQQQQQQLQHTSTTAIHSPFHDLPVASSASQQEQTAKPAYCSLGGGVYTHPHSQAHPHFLQQQQQQVPYLPPSPPNSEPGSPDRQKELLHTMSPPPSYAATIASKLAGSTPGLGPGPGPGGLAMSVTTGSSAAPGQAAVFPHPPTTAQAPTPAPNPAPVRYNRRNNPDLEKRRIHHCDYPGCKKVYTKSSHLKAHLRTHTGEKPYRCTWDSCDWRFARSDELTRHYRKHTGAKPFQCAVCSRSFSRSDHLALHMKRHQN</sequence>
<dbReference type="SMART" id="SM00355">
    <property type="entry name" value="ZnF_C2H2"/>
    <property type="match status" value="3"/>
</dbReference>
<organism evidence="10 11">
    <name type="scientific">Salarias fasciatus</name>
    <name type="common">Jewelled blenny</name>
    <name type="synonym">Blennius fasciatus</name>
    <dbReference type="NCBI Taxonomy" id="181472"/>
    <lineage>
        <taxon>Eukaryota</taxon>
        <taxon>Metazoa</taxon>
        <taxon>Chordata</taxon>
        <taxon>Craniata</taxon>
        <taxon>Vertebrata</taxon>
        <taxon>Euteleostomi</taxon>
        <taxon>Actinopterygii</taxon>
        <taxon>Neopterygii</taxon>
        <taxon>Teleostei</taxon>
        <taxon>Neoteleostei</taxon>
        <taxon>Acanthomorphata</taxon>
        <taxon>Ovalentaria</taxon>
        <taxon>Blenniimorphae</taxon>
        <taxon>Blenniiformes</taxon>
        <taxon>Blennioidei</taxon>
        <taxon>Blenniidae</taxon>
        <taxon>Salariinae</taxon>
        <taxon>Salarias</taxon>
    </lineage>
</organism>
<dbReference type="InterPro" id="IPR036236">
    <property type="entry name" value="Znf_C2H2_sf"/>
</dbReference>
<evidence type="ECO:0000256" key="6">
    <source>
        <dbReference type="ARBA" id="ARBA00023242"/>
    </source>
</evidence>
<proteinExistence type="predicted"/>
<dbReference type="Ensembl" id="ENSSFAT00005022608.1">
    <property type="protein sequence ID" value="ENSSFAP00005021689.1"/>
    <property type="gene ID" value="ENSSFAG00005011323.1"/>
</dbReference>
<dbReference type="OrthoDB" id="4748970at2759"/>
<evidence type="ECO:0000256" key="4">
    <source>
        <dbReference type="ARBA" id="ARBA00022771"/>
    </source>
</evidence>
<feature type="compositionally biased region" description="Low complexity" evidence="8">
    <location>
        <begin position="321"/>
        <end position="331"/>
    </location>
</feature>
<dbReference type="PANTHER" id="PTHR23235:SF173">
    <property type="entry name" value="C2H2-TYPE DOMAIN-CONTAINING PROTEIN"/>
    <property type="match status" value="1"/>
</dbReference>
<dbReference type="SUPFAM" id="SSF57667">
    <property type="entry name" value="beta-beta-alpha zinc fingers"/>
    <property type="match status" value="2"/>
</dbReference>
<dbReference type="FunFam" id="3.30.160.60:FF:000018">
    <property type="entry name" value="Krueppel-like factor 15"/>
    <property type="match status" value="1"/>
</dbReference>
<dbReference type="PROSITE" id="PS00028">
    <property type="entry name" value="ZINC_FINGER_C2H2_1"/>
    <property type="match status" value="3"/>
</dbReference>
<dbReference type="GO" id="GO:0000981">
    <property type="term" value="F:DNA-binding transcription factor activity, RNA polymerase II-specific"/>
    <property type="evidence" value="ECO:0007669"/>
    <property type="project" value="TreeGrafter"/>
</dbReference>
<reference evidence="10" key="3">
    <citation type="submission" date="2025-09" db="UniProtKB">
        <authorList>
            <consortium name="Ensembl"/>
        </authorList>
    </citation>
    <scope>IDENTIFICATION</scope>
</reference>
<dbReference type="OMA" id="QEMPSQF"/>
<dbReference type="FunFam" id="3.30.160.60:FF:000463">
    <property type="entry name" value="Krueppel-like factor 5"/>
    <property type="match status" value="1"/>
</dbReference>
<dbReference type="Gene3D" id="3.30.160.60">
    <property type="entry name" value="Classic Zinc Finger"/>
    <property type="match status" value="3"/>
</dbReference>
<reference evidence="10" key="2">
    <citation type="submission" date="2025-08" db="UniProtKB">
        <authorList>
            <consortium name="Ensembl"/>
        </authorList>
    </citation>
    <scope>IDENTIFICATION</scope>
</reference>
<dbReference type="InterPro" id="IPR013087">
    <property type="entry name" value="Znf_C2H2_type"/>
</dbReference>
<evidence type="ECO:0000256" key="8">
    <source>
        <dbReference type="SAM" id="MobiDB-lite"/>
    </source>
</evidence>
<feature type="compositionally biased region" description="Gly residues" evidence="8">
    <location>
        <begin position="374"/>
        <end position="384"/>
    </location>
</feature>
<keyword evidence="3" id="KW-0677">Repeat</keyword>
<feature type="region of interest" description="Disordered" evidence="8">
    <location>
        <begin position="146"/>
        <end position="178"/>
    </location>
</feature>
<evidence type="ECO:0000313" key="11">
    <source>
        <dbReference type="Proteomes" id="UP000472267"/>
    </source>
</evidence>
<dbReference type="GO" id="GO:0005634">
    <property type="term" value="C:nucleus"/>
    <property type="evidence" value="ECO:0007669"/>
    <property type="project" value="UniProtKB-SubCell"/>
</dbReference>
<keyword evidence="6" id="KW-0539">Nucleus</keyword>
<keyword evidence="5" id="KW-0862">Zinc</keyword>
<protein>
    <submittedName>
        <fullName evidence="10">Krueppel-like factor 5</fullName>
    </submittedName>
</protein>
<evidence type="ECO:0000256" key="5">
    <source>
        <dbReference type="ARBA" id="ARBA00022833"/>
    </source>
</evidence>
<feature type="region of interest" description="Disordered" evidence="8">
    <location>
        <begin position="241"/>
        <end position="275"/>
    </location>
</feature>
<evidence type="ECO:0000256" key="3">
    <source>
        <dbReference type="ARBA" id="ARBA00022737"/>
    </source>
</evidence>
<dbReference type="GO" id="GO:0008270">
    <property type="term" value="F:zinc ion binding"/>
    <property type="evidence" value="ECO:0007669"/>
    <property type="project" value="UniProtKB-KW"/>
</dbReference>
<feature type="region of interest" description="Disordered" evidence="8">
    <location>
        <begin position="321"/>
        <end position="433"/>
    </location>
</feature>
<evidence type="ECO:0000259" key="9">
    <source>
        <dbReference type="PROSITE" id="PS50157"/>
    </source>
</evidence>
<dbReference type="Pfam" id="PF00096">
    <property type="entry name" value="zf-C2H2"/>
    <property type="match status" value="3"/>
</dbReference>
<feature type="domain" description="C2H2-type" evidence="9">
    <location>
        <begin position="468"/>
        <end position="497"/>
    </location>
</feature>
<evidence type="ECO:0000256" key="2">
    <source>
        <dbReference type="ARBA" id="ARBA00022723"/>
    </source>
</evidence>
<keyword evidence="11" id="KW-1185">Reference proteome</keyword>
<dbReference type="InParanoid" id="A0A672H359"/>
<feature type="region of interest" description="Disordered" evidence="8">
    <location>
        <begin position="64"/>
        <end position="86"/>
    </location>
</feature>
<keyword evidence="4 7" id="KW-0863">Zinc-finger</keyword>
<feature type="compositionally biased region" description="Low complexity" evidence="8">
    <location>
        <begin position="154"/>
        <end position="169"/>
    </location>
</feature>
<dbReference type="PANTHER" id="PTHR23235">
    <property type="entry name" value="KRUEPPEL-LIKE TRANSCRIPTION FACTOR"/>
    <property type="match status" value="1"/>
</dbReference>
<evidence type="ECO:0000313" key="10">
    <source>
        <dbReference type="Ensembl" id="ENSSFAP00005021689.1"/>
    </source>
</evidence>